<keyword evidence="3" id="KW-1185">Reference proteome</keyword>
<accession>A0ABY7EWQ7</accession>
<evidence type="ECO:0000313" key="2">
    <source>
        <dbReference type="EMBL" id="WAR13332.1"/>
    </source>
</evidence>
<feature type="region of interest" description="Disordered" evidence="1">
    <location>
        <begin position="20"/>
        <end position="40"/>
    </location>
</feature>
<feature type="non-terminal residue" evidence="2">
    <location>
        <position position="161"/>
    </location>
</feature>
<proteinExistence type="predicted"/>
<protein>
    <submittedName>
        <fullName evidence="2">Uncharacterized protein</fullName>
    </submittedName>
</protein>
<name>A0ABY7EWQ7_MYAAR</name>
<gene>
    <name evidence="2" type="ORF">MAR_027512</name>
</gene>
<dbReference type="EMBL" id="CP111019">
    <property type="protein sequence ID" value="WAR13332.1"/>
    <property type="molecule type" value="Genomic_DNA"/>
</dbReference>
<organism evidence="2 3">
    <name type="scientific">Mya arenaria</name>
    <name type="common">Soft-shell clam</name>
    <dbReference type="NCBI Taxonomy" id="6604"/>
    <lineage>
        <taxon>Eukaryota</taxon>
        <taxon>Metazoa</taxon>
        <taxon>Spiralia</taxon>
        <taxon>Lophotrochozoa</taxon>
        <taxon>Mollusca</taxon>
        <taxon>Bivalvia</taxon>
        <taxon>Autobranchia</taxon>
        <taxon>Heteroconchia</taxon>
        <taxon>Euheterodonta</taxon>
        <taxon>Imparidentia</taxon>
        <taxon>Neoheterodontei</taxon>
        <taxon>Myida</taxon>
        <taxon>Myoidea</taxon>
        <taxon>Myidae</taxon>
        <taxon>Mya</taxon>
    </lineage>
</organism>
<reference evidence="2" key="1">
    <citation type="submission" date="2022-11" db="EMBL/GenBank/DDBJ databases">
        <title>Centuries of genome instability and evolution in soft-shell clam transmissible cancer (bioRxiv).</title>
        <authorList>
            <person name="Hart S.F.M."/>
            <person name="Yonemitsu M.A."/>
            <person name="Giersch R.M."/>
            <person name="Beal B.F."/>
            <person name="Arriagada G."/>
            <person name="Davis B.W."/>
            <person name="Ostrander E.A."/>
            <person name="Goff S.P."/>
            <person name="Metzger M.J."/>
        </authorList>
    </citation>
    <scope>NUCLEOTIDE SEQUENCE</scope>
    <source>
        <strain evidence="2">MELC-2E11</strain>
        <tissue evidence="2">Siphon/mantle</tissue>
    </source>
</reference>
<sequence>MADDIDDLLDEVEHKFVKAKTKTEESNATKSAQSKTSQTRPKLSKCFPVFIGGAADPQGYGNTVNKRRKSGLCMSLLTVNQQIPQPALHRKVSLSAYFTGAYDLWVQLERDTYYCTGFMAVRTGANTVELIRAWRDKMVNLGNKKNDQAGFQSIVSNYSSK</sequence>
<evidence type="ECO:0000256" key="1">
    <source>
        <dbReference type="SAM" id="MobiDB-lite"/>
    </source>
</evidence>
<evidence type="ECO:0000313" key="3">
    <source>
        <dbReference type="Proteomes" id="UP001164746"/>
    </source>
</evidence>
<dbReference type="Proteomes" id="UP001164746">
    <property type="component" value="Chromosome 8"/>
</dbReference>
<feature type="compositionally biased region" description="Polar residues" evidence="1">
    <location>
        <begin position="28"/>
        <end position="40"/>
    </location>
</feature>